<evidence type="ECO:0000256" key="2">
    <source>
        <dbReference type="ARBA" id="ARBA00007171"/>
    </source>
</evidence>
<dbReference type="PANTHER" id="PTHR30627">
    <property type="entry name" value="PEPTIDOGLYCAN D,D-TRANSPEPTIDASE"/>
    <property type="match status" value="1"/>
</dbReference>
<dbReference type="Pfam" id="PF00905">
    <property type="entry name" value="Transpeptidase"/>
    <property type="match status" value="1"/>
</dbReference>
<evidence type="ECO:0000256" key="1">
    <source>
        <dbReference type="ARBA" id="ARBA00004370"/>
    </source>
</evidence>
<gene>
    <name evidence="6" type="ORF">BN10_620006</name>
</gene>
<evidence type="ECO:0000313" key="6">
    <source>
        <dbReference type="EMBL" id="CCH70625.1"/>
    </source>
</evidence>
<dbReference type="AlphaFoldDB" id="N0E479"/>
<reference evidence="6 7" key="1">
    <citation type="journal article" date="2013" name="ISME J.">
        <title>A metabolic model for members of the genus Tetrasphaera involved in enhanced biological phosphorus removal.</title>
        <authorList>
            <person name="Kristiansen R."/>
            <person name="Nguyen H.T.T."/>
            <person name="Saunders A.M."/>
            <person name="Nielsen J.L."/>
            <person name="Wimmer R."/>
            <person name="Le V.Q."/>
            <person name="McIlroy S.J."/>
            <person name="Petrovski S."/>
            <person name="Seviour R.J."/>
            <person name="Calteau A."/>
            <person name="Nielsen K.L."/>
            <person name="Nielsen P.H."/>
        </authorList>
    </citation>
    <scope>NUCLEOTIDE SEQUENCE [LARGE SCALE GENOMIC DNA]</scope>
    <source>
        <strain evidence="6 7">Lp2</strain>
    </source>
</reference>
<evidence type="ECO:0000259" key="4">
    <source>
        <dbReference type="Pfam" id="PF00905"/>
    </source>
</evidence>
<protein>
    <submittedName>
        <fullName evidence="6">Penicillin-binding protein transpeptidase</fullName>
    </submittedName>
</protein>
<accession>N0E479</accession>
<dbReference type="InterPro" id="IPR005311">
    <property type="entry name" value="PBP_dimer"/>
</dbReference>
<dbReference type="InterPro" id="IPR001460">
    <property type="entry name" value="PCN-bd_Tpept"/>
</dbReference>
<evidence type="ECO:0000256" key="3">
    <source>
        <dbReference type="ARBA" id="ARBA00023136"/>
    </source>
</evidence>
<dbReference type="OrthoDB" id="5241017at2"/>
<dbReference type="HOGENOM" id="CLU_025328_0_0_11"/>
<dbReference type="Gene3D" id="3.40.710.10">
    <property type="entry name" value="DD-peptidase/beta-lactamase superfamily"/>
    <property type="match status" value="1"/>
</dbReference>
<dbReference type="PANTHER" id="PTHR30627:SF24">
    <property type="entry name" value="PENICILLIN-BINDING PROTEIN 4B"/>
    <property type="match status" value="1"/>
</dbReference>
<dbReference type="eggNOG" id="COG0768">
    <property type="taxonomic scope" value="Bacteria"/>
</dbReference>
<dbReference type="InterPro" id="IPR050515">
    <property type="entry name" value="Beta-lactam/transpept"/>
</dbReference>
<keyword evidence="3" id="KW-0472">Membrane</keyword>
<proteinExistence type="inferred from homology"/>
<dbReference type="GO" id="GO:0071972">
    <property type="term" value="F:peptidoglycan L,D-transpeptidase activity"/>
    <property type="evidence" value="ECO:0007669"/>
    <property type="project" value="TreeGrafter"/>
</dbReference>
<organism evidence="6 7">
    <name type="scientific">Phycicoccus elongatus Lp2</name>
    <dbReference type="NCBI Taxonomy" id="1193181"/>
    <lineage>
        <taxon>Bacteria</taxon>
        <taxon>Bacillati</taxon>
        <taxon>Actinomycetota</taxon>
        <taxon>Actinomycetes</taxon>
        <taxon>Micrococcales</taxon>
        <taxon>Intrasporangiaceae</taxon>
        <taxon>Phycicoccus</taxon>
    </lineage>
</organism>
<dbReference type="STRING" id="1193181.BN10_620006"/>
<comment type="caution">
    <text evidence="6">The sequence shown here is derived from an EMBL/GenBank/DDBJ whole genome shotgun (WGS) entry which is preliminary data.</text>
</comment>
<feature type="domain" description="Penicillin-binding protein transpeptidase" evidence="4">
    <location>
        <begin position="349"/>
        <end position="624"/>
    </location>
</feature>
<comment type="similarity">
    <text evidence="2">Belongs to the transpeptidase family.</text>
</comment>
<dbReference type="SUPFAM" id="SSF56519">
    <property type="entry name" value="Penicillin binding protein dimerisation domain"/>
    <property type="match status" value="1"/>
</dbReference>
<dbReference type="RefSeq" id="WP_010850468.1">
    <property type="nucleotide sequence ID" value="NZ_HF570956.1"/>
</dbReference>
<keyword evidence="7" id="KW-1185">Reference proteome</keyword>
<dbReference type="Proteomes" id="UP000013167">
    <property type="component" value="Unassembled WGS sequence"/>
</dbReference>
<comment type="subcellular location">
    <subcellularLocation>
        <location evidence="1">Membrane</location>
    </subcellularLocation>
</comment>
<evidence type="ECO:0000259" key="5">
    <source>
        <dbReference type="Pfam" id="PF03717"/>
    </source>
</evidence>
<dbReference type="InterPro" id="IPR012338">
    <property type="entry name" value="Beta-lactam/transpept-like"/>
</dbReference>
<sequence length="634" mass="64261">MRSRPALLASLIAVALVAVVGTVGWRWYSTERDREAGSKSALAAYVKGWNTKTMTGVSFDTAGVAEDFTKTVAGMATAPVSANAESLARDGQTATARLTVDWTLPGDRHWKYALPVSLAERGGHWVVLAPEGGSRWSPDLPEGASLSIKTVQAKRGDLLDRGGAALMPMSSVYPVQIDPVRATPESAAGLEGVTGEPAGSLVAKLAAAKASGSAAPIPVITYRQADFDARKAALDALVGVIYPRSEAPLAPTRTFGQPLLGTYGAVTADLVTASKGRYAAGDRAGLSGLQLQYDQTLAGKPGLQVVASTGKVLFEEAAVDGEDVGTTLSVAVQDAAEKALVAGGSVPSAIVAIDVATGEVVAAANSPGDGMNRALTGHYAPGSGFKVASTMALLEKGLVTPETVVDCPPTITVDGKSFRNFEGGEATGVTFARDFALSCNTAFIGLSGTLAPGDLAASGKALGIGAGWTDRIGVTGTFEGSIPETTPGTDLAASVIGQGRIEVSPLSMAVAAGSMARGAFLAPTLVKVGAGATTPAPAALPQPALDQTRALMRSVVTEGSGTALQGAPGGDVFGKTGTAEYGTEVPPKTRAWFVGYQGDLAFAVLVEDGRSGGSVAAPIARSFLDLYRAAPTAE</sequence>
<dbReference type="InterPro" id="IPR036138">
    <property type="entry name" value="PBP_dimer_sf"/>
</dbReference>
<evidence type="ECO:0000313" key="7">
    <source>
        <dbReference type="Proteomes" id="UP000013167"/>
    </source>
</evidence>
<dbReference type="SUPFAM" id="SSF56601">
    <property type="entry name" value="beta-lactamase/transpeptidase-like"/>
    <property type="match status" value="1"/>
</dbReference>
<dbReference type="GO" id="GO:0071555">
    <property type="term" value="P:cell wall organization"/>
    <property type="evidence" value="ECO:0007669"/>
    <property type="project" value="TreeGrafter"/>
</dbReference>
<dbReference type="GO" id="GO:0008658">
    <property type="term" value="F:penicillin binding"/>
    <property type="evidence" value="ECO:0007669"/>
    <property type="project" value="InterPro"/>
</dbReference>
<name>N0E479_9MICO</name>
<dbReference type="Pfam" id="PF03717">
    <property type="entry name" value="PBP_dimer"/>
    <property type="match status" value="1"/>
</dbReference>
<dbReference type="EMBL" id="CAIZ01000133">
    <property type="protein sequence ID" value="CCH70625.1"/>
    <property type="molecule type" value="Genomic_DNA"/>
</dbReference>
<dbReference type="GO" id="GO:0005886">
    <property type="term" value="C:plasma membrane"/>
    <property type="evidence" value="ECO:0007669"/>
    <property type="project" value="TreeGrafter"/>
</dbReference>
<feature type="domain" description="Penicillin-binding protein dimerisation" evidence="5">
    <location>
        <begin position="151"/>
        <end position="308"/>
    </location>
</feature>
<dbReference type="Gene3D" id="3.90.1310.10">
    <property type="entry name" value="Penicillin-binding protein 2a (Domain 2)"/>
    <property type="match status" value="1"/>
</dbReference>